<dbReference type="SUPFAM" id="SSF53720">
    <property type="entry name" value="ALDH-like"/>
    <property type="match status" value="4"/>
</dbReference>
<dbReference type="PANTHER" id="PTHR11699">
    <property type="entry name" value="ALDEHYDE DEHYDROGENASE-RELATED"/>
    <property type="match status" value="1"/>
</dbReference>
<accession>A0A7J6EK34</accession>
<comment type="catalytic activity">
    <reaction evidence="7">
        <text>an aldehyde + NAD(+) + H2O = a carboxylate + NADH + 2 H(+)</text>
        <dbReference type="Rhea" id="RHEA:16185"/>
        <dbReference type="ChEBI" id="CHEBI:15377"/>
        <dbReference type="ChEBI" id="CHEBI:15378"/>
        <dbReference type="ChEBI" id="CHEBI:17478"/>
        <dbReference type="ChEBI" id="CHEBI:29067"/>
        <dbReference type="ChEBI" id="CHEBI:57540"/>
        <dbReference type="ChEBI" id="CHEBI:57945"/>
        <dbReference type="EC" id="1.2.1.3"/>
    </reaction>
</comment>
<dbReference type="FunFam" id="3.40.309.10:FF:000065">
    <property type="entry name" value="Aldehyde dehydrogenase3"/>
    <property type="match status" value="3"/>
</dbReference>
<dbReference type="FunFam" id="3.40.605.10:FF:000026">
    <property type="entry name" value="Aldehyde dehydrogenase, putative"/>
    <property type="match status" value="1"/>
</dbReference>
<feature type="active site" evidence="10">
    <location>
        <position position="1378"/>
    </location>
</feature>
<dbReference type="InterPro" id="IPR029510">
    <property type="entry name" value="Ald_DH_CS_GLU"/>
</dbReference>
<evidence type="ECO:0000256" key="7">
    <source>
        <dbReference type="ARBA" id="ARBA00049194"/>
    </source>
</evidence>
<dbReference type="InterPro" id="IPR016163">
    <property type="entry name" value="Ald_DH_C"/>
</dbReference>
<proteinExistence type="inferred from homology"/>
<feature type="active site" evidence="10">
    <location>
        <position position="349"/>
    </location>
</feature>
<comment type="subunit">
    <text evidence="3">Homotetramer.</text>
</comment>
<dbReference type="EMBL" id="JAATIQ010000391">
    <property type="protein sequence ID" value="KAF4358070.1"/>
    <property type="molecule type" value="Genomic_DNA"/>
</dbReference>
<evidence type="ECO:0000256" key="1">
    <source>
        <dbReference type="ARBA" id="ARBA00004305"/>
    </source>
</evidence>
<evidence type="ECO:0000256" key="10">
    <source>
        <dbReference type="PROSITE-ProRule" id="PRU10007"/>
    </source>
</evidence>
<evidence type="ECO:0000256" key="9">
    <source>
        <dbReference type="ARBA" id="ARBA00068140"/>
    </source>
</evidence>
<dbReference type="Pfam" id="PF00171">
    <property type="entry name" value="Aldedh"/>
    <property type="match status" value="2"/>
</dbReference>
<organism evidence="14 15">
    <name type="scientific">Cannabis sativa</name>
    <name type="common">Hemp</name>
    <name type="synonym">Marijuana</name>
    <dbReference type="NCBI Taxonomy" id="3483"/>
    <lineage>
        <taxon>Eukaryota</taxon>
        <taxon>Viridiplantae</taxon>
        <taxon>Streptophyta</taxon>
        <taxon>Embryophyta</taxon>
        <taxon>Tracheophyta</taxon>
        <taxon>Spermatophyta</taxon>
        <taxon>Magnoliopsida</taxon>
        <taxon>eudicotyledons</taxon>
        <taxon>Gunneridae</taxon>
        <taxon>Pentapetalae</taxon>
        <taxon>rosids</taxon>
        <taxon>fabids</taxon>
        <taxon>Rosales</taxon>
        <taxon>Cannabaceae</taxon>
        <taxon>Cannabis</taxon>
    </lineage>
</organism>
<evidence type="ECO:0000256" key="5">
    <source>
        <dbReference type="ARBA" id="ARBA00023027"/>
    </source>
</evidence>
<feature type="domain" description="Aldehyde dehydrogenase" evidence="13">
    <location>
        <begin position="1144"/>
        <end position="1601"/>
    </location>
</feature>
<evidence type="ECO:0000256" key="4">
    <source>
        <dbReference type="ARBA" id="ARBA00023002"/>
    </source>
</evidence>
<evidence type="ECO:0000256" key="8">
    <source>
        <dbReference type="ARBA" id="ARBA00050461"/>
    </source>
</evidence>
<comment type="caution">
    <text evidence="14">The sequence shown here is derived from an EMBL/GenBank/DDBJ whole genome shotgun (WGS) entry which is preliminary data.</text>
</comment>
<keyword evidence="15" id="KW-1185">Reference proteome</keyword>
<evidence type="ECO:0000256" key="6">
    <source>
        <dbReference type="ARBA" id="ARBA00024226"/>
    </source>
</evidence>
<dbReference type="Gene3D" id="3.40.605.10">
    <property type="entry name" value="Aldehyde Dehydrogenase, Chain A, domain 1"/>
    <property type="match status" value="4"/>
</dbReference>
<comment type="similarity">
    <text evidence="2 11">Belongs to the aldehyde dehydrogenase family.</text>
</comment>
<dbReference type="InterPro" id="IPR015590">
    <property type="entry name" value="Aldehyde_DH_dom"/>
</dbReference>
<name>A0A7J6EK34_CANSA</name>
<protein>
    <recommendedName>
        <fullName evidence="9">Aldehyde dehydrogenase 1</fullName>
        <ecNumber evidence="6">1.2.1.3</ecNumber>
    </recommendedName>
</protein>
<dbReference type="EC" id="1.2.1.3" evidence="6"/>
<dbReference type="GO" id="GO:0005759">
    <property type="term" value="C:mitochondrial matrix"/>
    <property type="evidence" value="ECO:0007669"/>
    <property type="project" value="UniProtKB-SubCell"/>
</dbReference>
<evidence type="ECO:0000259" key="13">
    <source>
        <dbReference type="Pfam" id="PF00171"/>
    </source>
</evidence>
<keyword evidence="4 11" id="KW-0560">Oxidoreductase</keyword>
<dbReference type="FunFam" id="3.40.605.10:FF:000011">
    <property type="entry name" value="ALD5p Mitochondrial aldehyde dehydrogenase"/>
    <property type="match status" value="2"/>
</dbReference>
<dbReference type="GO" id="GO:0004029">
    <property type="term" value="F:aldehyde dehydrogenase (NAD+) activity"/>
    <property type="evidence" value="ECO:0007669"/>
    <property type="project" value="UniProtKB-EC"/>
</dbReference>
<dbReference type="InterPro" id="IPR016160">
    <property type="entry name" value="Ald_DH_CS_CYS"/>
</dbReference>
<dbReference type="InterPro" id="IPR016162">
    <property type="entry name" value="Ald_DH_N"/>
</dbReference>
<feature type="active site" evidence="10">
    <location>
        <position position="792"/>
    </location>
</feature>
<comment type="subcellular location">
    <subcellularLocation>
        <location evidence="1">Mitochondrion matrix</location>
    </subcellularLocation>
</comment>
<evidence type="ECO:0000256" key="2">
    <source>
        <dbReference type="ARBA" id="ARBA00009986"/>
    </source>
</evidence>
<evidence type="ECO:0000256" key="12">
    <source>
        <dbReference type="SAM" id="MobiDB-lite"/>
    </source>
</evidence>
<feature type="compositionally biased region" description="Low complexity" evidence="12">
    <location>
        <begin position="1099"/>
        <end position="1111"/>
    </location>
</feature>
<evidence type="ECO:0000313" key="14">
    <source>
        <dbReference type="EMBL" id="KAF4358070.1"/>
    </source>
</evidence>
<dbReference type="PROSITE" id="PS00070">
    <property type="entry name" value="ALDEHYDE_DEHYDR_CYS"/>
    <property type="match status" value="2"/>
</dbReference>
<reference evidence="14 15" key="1">
    <citation type="journal article" date="2020" name="bioRxiv">
        <title>Sequence and annotation of 42 cannabis genomes reveals extensive copy number variation in cannabinoid synthesis and pathogen resistance genes.</title>
        <authorList>
            <person name="Mckernan K.J."/>
            <person name="Helbert Y."/>
            <person name="Kane L.T."/>
            <person name="Ebling H."/>
            <person name="Zhang L."/>
            <person name="Liu B."/>
            <person name="Eaton Z."/>
            <person name="Mclaughlin S."/>
            <person name="Kingan S."/>
            <person name="Baybayan P."/>
            <person name="Concepcion G."/>
            <person name="Jordan M."/>
            <person name="Riva A."/>
            <person name="Barbazuk W."/>
            <person name="Harkins T."/>
        </authorList>
    </citation>
    <scope>NUCLEOTIDE SEQUENCE [LARGE SCALE GENOMIC DNA]</scope>
    <source>
        <strain evidence="15">cv. Jamaican Lion 4</strain>
        <tissue evidence="14">Leaf</tissue>
    </source>
</reference>
<dbReference type="Gene3D" id="3.40.309.10">
    <property type="entry name" value="Aldehyde Dehydrogenase, Chain A, domain 2"/>
    <property type="match status" value="3"/>
</dbReference>
<comment type="catalytic activity">
    <reaction evidence="8">
        <text>octanal + NADP(+) + H2O = octanoate + NADPH + 2 H(+)</text>
        <dbReference type="Rhea" id="RHEA:59904"/>
        <dbReference type="ChEBI" id="CHEBI:15377"/>
        <dbReference type="ChEBI" id="CHEBI:15378"/>
        <dbReference type="ChEBI" id="CHEBI:17935"/>
        <dbReference type="ChEBI" id="CHEBI:25646"/>
        <dbReference type="ChEBI" id="CHEBI:57783"/>
        <dbReference type="ChEBI" id="CHEBI:58349"/>
    </reaction>
    <physiologicalReaction direction="left-to-right" evidence="8">
        <dbReference type="Rhea" id="RHEA:59905"/>
    </physiologicalReaction>
</comment>
<dbReference type="Proteomes" id="UP000583929">
    <property type="component" value="Unassembled WGS sequence"/>
</dbReference>
<evidence type="ECO:0000256" key="11">
    <source>
        <dbReference type="RuleBase" id="RU003345"/>
    </source>
</evidence>
<feature type="region of interest" description="Disordered" evidence="12">
    <location>
        <begin position="1067"/>
        <end position="1111"/>
    </location>
</feature>
<sequence>MGSQSDSGHSSSSTTTFGNIMPTIKFTKLFINGEFVDSLSGYKFLQFIIIIPIYIEHFYSRDPCFVLMGKAFETIDPRNGEVIANVAEGEKEDIDLAVKAARVAFDHGPWPRLSGSLGIGNVRLVCRLDEDDEQQKDWEESIKLGCQRNDLVAEGPLELRLWKERGKIMMKLAHLIEQNIEELATLDSLDAGKLLSMGKSTDIPRAAELLRYYAGAADKIHGQVLKMSRPLQAYTLMEPIGVVGHIIPWNFPTSLFFTKVSPALAAGCTMVVKPAEQTPLSALYYAHLAKLAGVPDGVLNVVTGFGHTAGAAISHHMDIDMVSFTGSTEVGREIMKAAASSNLKHVSLELGGKSPLIVFDDADVDLASDIALLGFTFNKGEVCAASTRLYVQEGIYDEFEKKLVEKAKALLIGDPFDPQVRYGPQVDKVQFEKILSYIEHGKREGATLLTGGKPIGDKGYYIEPTIFTNVKEDMMMIKDEIFGPVVGLMKFKSVEEAIERANESKYGLAAGIMTKDLNVANTVSRSVRAGSVWINCYFGIDNDCPFGGYKMSGFGKDFGKTLETIDPRNGEVIARVAEGDKEDIDLAVKAARAAFDHGPWPRMSGTERGKIMMKFADLISQNVEELATLDSLDAGKLFSVGKSIDIPGAAATVRYYAGAADKVHGEVLKMSRPLHGYTLLEPIGVVGHIIPWNFPSTMFSLKVSPCLAAGCTMIVKPAEQTPLSALYYAHLAKLAGIPDGVLNVVTGFGPTAGAAISSHMDIDKVSFTGSGEVGREIMKAAAASNLKQVSLELGGKSPIIIFDDADIEMASELALMGILFNKGEVCVATSRLYVQEGIYDELVKKLVEKAKVWAVGDPFNPEVRQGPQVDKRQFEKILSYIEQGKKEGATLLTGGNRVGDTGYYIQPTIFADTKEDMQIVKDEIFGPVLALMKFKTVEEAIERANKTRYGLAAVVVTNNLNVANTVSRSVRAGSVWINCYLAIDNDCPFGGYKMSGFGKDFGMDALHKLKGISLTIHARSTQSQTPPQNLVNDMSDMFNLFLSQFNSSTGDLTTLAIFNSLKSKYSTTTPQSSQTHMSQGSPAHSHHLAAQPDMPTSLPSQSQHHPQLISQPQPQQLHYYPYIGENNIERWGAILLMTVMATNPRKTFETIDPRNGEVIARVAEGDKEDIDLAVKAARAAFDHGPWPRMSGSERARIMMKFADLIEENIEELASMDCRDGGKLFSVGKAIDIPNVANTLRYYAGAADKIHGEVLKMSTPFHAYTLLEPIGVVGHIIPWNFPSTMFFTKVSPALAAGCTMLIKPAEQTPLSALFYAHLAKLAGIPDGVLNVVNGYGHTAGAAISSHMDIDKVSFTGSGEIGREVMKAAAASNLKPVSLELGGKSPLIIFDDADLEMASELALVGILFNKGEICVASSRVYVQEGIYDELVNKLVEKAKAWSVGDPFDPQVRQGPQVDKTQFDKILRYIEHGKREGATLLTGGKPIGDKGYYIEPTIFTNVTEEMLIVKDEIFGPVMALMKFKSMDEAIKCANNSRYGLAAGVLTKNLDIANTVSRSIRAGTIWINCYFAFNDDCPFGGYKMSGFGKDLGLDALHKYLQVKSVVTPLYNSPWL</sequence>
<evidence type="ECO:0000256" key="3">
    <source>
        <dbReference type="ARBA" id="ARBA00011881"/>
    </source>
</evidence>
<gene>
    <name evidence="14" type="ORF">G4B88_021819</name>
</gene>
<feature type="compositionally biased region" description="Polar residues" evidence="12">
    <location>
        <begin position="1067"/>
        <end position="1082"/>
    </location>
</feature>
<evidence type="ECO:0000313" key="15">
    <source>
        <dbReference type="Proteomes" id="UP000583929"/>
    </source>
</evidence>
<dbReference type="InterPro" id="IPR016161">
    <property type="entry name" value="Ald_DH/histidinol_DH"/>
</dbReference>
<dbReference type="PROSITE" id="PS00687">
    <property type="entry name" value="ALDEHYDE_DEHYDR_GLU"/>
    <property type="match status" value="3"/>
</dbReference>
<keyword evidence="5" id="KW-0520">NAD</keyword>
<feature type="domain" description="Aldehyde dehydrogenase" evidence="13">
    <location>
        <begin position="560"/>
        <end position="1008"/>
    </location>
</feature>